<evidence type="ECO:0000259" key="3">
    <source>
        <dbReference type="PROSITE" id="PS51186"/>
    </source>
</evidence>
<evidence type="ECO:0000256" key="1">
    <source>
        <dbReference type="ARBA" id="ARBA00022679"/>
    </source>
</evidence>
<keyword evidence="1 4" id="KW-0808">Transferase</keyword>
<gene>
    <name evidence="5" type="ORF">DWB62_006405</name>
    <name evidence="4" type="ORF">GNY23_06405</name>
</gene>
<accession>A0A7M4D463</accession>
<dbReference type="EMBL" id="WOTW01000011">
    <property type="protein sequence ID" value="MUP37442.1"/>
    <property type="molecule type" value="Genomic_DNA"/>
</dbReference>
<dbReference type="InterPro" id="IPR016181">
    <property type="entry name" value="Acyl_CoA_acyltransferase"/>
</dbReference>
<evidence type="ECO:0000313" key="7">
    <source>
        <dbReference type="Proteomes" id="UP000462449"/>
    </source>
</evidence>
<dbReference type="Proteomes" id="UP000285951">
    <property type="component" value="Unassembled WGS sequence"/>
</dbReference>
<dbReference type="InterPro" id="IPR050680">
    <property type="entry name" value="YpeA/RimI_acetyltransf"/>
</dbReference>
<dbReference type="Proteomes" id="UP000462449">
    <property type="component" value="Unassembled WGS sequence"/>
</dbReference>
<name>A0A7M4D463_9BACT</name>
<comment type="caution">
    <text evidence="4">The sequence shown here is derived from an EMBL/GenBank/DDBJ whole genome shotgun (WGS) entry which is preliminary data.</text>
</comment>
<feature type="domain" description="N-acetyltransferase" evidence="3">
    <location>
        <begin position="16"/>
        <end position="168"/>
    </location>
</feature>
<dbReference type="SUPFAM" id="SSF55729">
    <property type="entry name" value="Acyl-CoA N-acyltransferases (Nat)"/>
    <property type="match status" value="1"/>
</dbReference>
<dbReference type="AlphaFoldDB" id="A0A7M4D463"/>
<dbReference type="Gene3D" id="3.40.630.30">
    <property type="match status" value="1"/>
</dbReference>
<dbReference type="InterPro" id="IPR000182">
    <property type="entry name" value="GNAT_dom"/>
</dbReference>
<dbReference type="PROSITE" id="PS51186">
    <property type="entry name" value="GNAT"/>
    <property type="match status" value="1"/>
</dbReference>
<proteinExistence type="predicted"/>
<sequence>MLLQTENMTTLPFSFVELNLDDSDHQTALFNLMNAYMLDRMGCEKPLHPDSFQELVCGLQKQANYIGVLVQNENEYIALANCFVNFSTFKMSSLINIHDLIVLPDYRGKGVGRFLMQSVKAIARKIDCCKITLEVRNDNQTAQNLYLSEGFKECNPPMYFWEATIDRA</sequence>
<dbReference type="OrthoDB" id="9799601at2"/>
<dbReference type="CDD" id="cd04301">
    <property type="entry name" value="NAT_SF"/>
    <property type="match status" value="1"/>
</dbReference>
<protein>
    <submittedName>
        <fullName evidence="4">GNAT family N-acetyltransferase</fullName>
    </submittedName>
</protein>
<keyword evidence="6" id="KW-1185">Reference proteome</keyword>
<reference evidence="5 6" key="1">
    <citation type="submission" date="2019-11" db="EMBL/GenBank/DDBJ databases">
        <title>Draft genome sequence of Labilibaculum sp. strain SYP isolated from Black Sea.</title>
        <authorList>
            <person name="Yadav S."/>
            <person name="Villanueva L."/>
        </authorList>
    </citation>
    <scope>NUCLEOTIDE SEQUENCE [LARGE SCALE GENOMIC DNA]</scope>
    <source>
        <strain evidence="5 6">44</strain>
    </source>
</reference>
<organism evidence="4 7">
    <name type="scientific">Labilibaculum euxinus</name>
    <dbReference type="NCBI Taxonomy" id="2686357"/>
    <lineage>
        <taxon>Bacteria</taxon>
        <taxon>Pseudomonadati</taxon>
        <taxon>Bacteroidota</taxon>
        <taxon>Bacteroidia</taxon>
        <taxon>Marinilabiliales</taxon>
        <taxon>Marinifilaceae</taxon>
        <taxon>Labilibaculum</taxon>
    </lineage>
</organism>
<dbReference type="PANTHER" id="PTHR43420">
    <property type="entry name" value="ACETYLTRANSFERASE"/>
    <property type="match status" value="1"/>
</dbReference>
<evidence type="ECO:0000313" key="5">
    <source>
        <dbReference type="EMBL" id="MVB06647.1"/>
    </source>
</evidence>
<reference evidence="4 7" key="2">
    <citation type="submission" date="2019-12" db="EMBL/GenBank/DDBJ databases">
        <title>Draft genome sequence of Labilibaculum sp. strain 44 isolated from deep waters of Black Sea.</title>
        <authorList>
            <person name="Yadav S."/>
            <person name="Villanueva L."/>
        </authorList>
    </citation>
    <scope>NUCLEOTIDE SEQUENCE [LARGE SCALE GENOMIC DNA]</scope>
    <source>
        <strain evidence="4 7">44</strain>
    </source>
</reference>
<dbReference type="EMBL" id="QTZN02000011">
    <property type="protein sequence ID" value="MVB06647.1"/>
    <property type="molecule type" value="Genomic_DNA"/>
</dbReference>
<evidence type="ECO:0000313" key="6">
    <source>
        <dbReference type="Proteomes" id="UP000285951"/>
    </source>
</evidence>
<dbReference type="Pfam" id="PF00583">
    <property type="entry name" value="Acetyltransf_1"/>
    <property type="match status" value="1"/>
</dbReference>
<evidence type="ECO:0000256" key="2">
    <source>
        <dbReference type="ARBA" id="ARBA00023315"/>
    </source>
</evidence>
<dbReference type="GO" id="GO:0016747">
    <property type="term" value="F:acyltransferase activity, transferring groups other than amino-acyl groups"/>
    <property type="evidence" value="ECO:0007669"/>
    <property type="project" value="InterPro"/>
</dbReference>
<evidence type="ECO:0000313" key="4">
    <source>
        <dbReference type="EMBL" id="MUP37442.1"/>
    </source>
</evidence>
<keyword evidence="2" id="KW-0012">Acyltransferase</keyword>